<sequence length="157" mass="15798">MTPFAKSTVLAAAMAGTMLAAVPAAEARVKTGTLVCNVSAGIGMIITSKKAMACTFKGVRGRRELYAGTITKYGLDIGVTSQGTIVWAVFEPTSHRGSLGGDYIGATAEATLVAGLGANVLVGGSQNSVALQPLSVSGQTGLNLAAGVGQISLRPMR</sequence>
<feature type="signal peptide" evidence="1">
    <location>
        <begin position="1"/>
        <end position="20"/>
    </location>
</feature>
<proteinExistence type="predicted"/>
<keyword evidence="1" id="KW-0732">Signal</keyword>
<dbReference type="Pfam" id="PF06186">
    <property type="entry name" value="DUF992"/>
    <property type="match status" value="1"/>
</dbReference>
<gene>
    <name evidence="2" type="ORF">QO011_005945</name>
</gene>
<organism evidence="2 3">
    <name type="scientific">Labrys wisconsinensis</name>
    <dbReference type="NCBI Taxonomy" id="425677"/>
    <lineage>
        <taxon>Bacteria</taxon>
        <taxon>Pseudomonadati</taxon>
        <taxon>Pseudomonadota</taxon>
        <taxon>Alphaproteobacteria</taxon>
        <taxon>Hyphomicrobiales</taxon>
        <taxon>Xanthobacteraceae</taxon>
        <taxon>Labrys</taxon>
    </lineage>
</organism>
<dbReference type="EMBL" id="JAUSVX010000014">
    <property type="protein sequence ID" value="MDQ0472912.1"/>
    <property type="molecule type" value="Genomic_DNA"/>
</dbReference>
<evidence type="ECO:0000313" key="2">
    <source>
        <dbReference type="EMBL" id="MDQ0472912.1"/>
    </source>
</evidence>
<evidence type="ECO:0000313" key="3">
    <source>
        <dbReference type="Proteomes" id="UP001242480"/>
    </source>
</evidence>
<protein>
    <recommendedName>
        <fullName evidence="4">DUF992 domain-containing protein</fullName>
    </recommendedName>
</protein>
<feature type="chain" id="PRO_5046116998" description="DUF992 domain-containing protein" evidence="1">
    <location>
        <begin position="21"/>
        <end position="157"/>
    </location>
</feature>
<comment type="caution">
    <text evidence="2">The sequence shown here is derived from an EMBL/GenBank/DDBJ whole genome shotgun (WGS) entry which is preliminary data.</text>
</comment>
<dbReference type="Proteomes" id="UP001242480">
    <property type="component" value="Unassembled WGS sequence"/>
</dbReference>
<name>A0ABU0JF50_9HYPH</name>
<dbReference type="InterPro" id="IPR009333">
    <property type="entry name" value="DUF992"/>
</dbReference>
<reference evidence="2 3" key="1">
    <citation type="submission" date="2023-07" db="EMBL/GenBank/DDBJ databases">
        <title>Genomic Encyclopedia of Type Strains, Phase IV (KMG-IV): sequencing the most valuable type-strain genomes for metagenomic binning, comparative biology and taxonomic classification.</title>
        <authorList>
            <person name="Goeker M."/>
        </authorList>
    </citation>
    <scope>NUCLEOTIDE SEQUENCE [LARGE SCALE GENOMIC DNA]</scope>
    <source>
        <strain evidence="2 3">DSM 19619</strain>
    </source>
</reference>
<evidence type="ECO:0000256" key="1">
    <source>
        <dbReference type="SAM" id="SignalP"/>
    </source>
</evidence>
<evidence type="ECO:0008006" key="4">
    <source>
        <dbReference type="Google" id="ProtNLM"/>
    </source>
</evidence>
<dbReference type="RefSeq" id="WP_307280442.1">
    <property type="nucleotide sequence ID" value="NZ_JAUSVX010000014.1"/>
</dbReference>
<accession>A0ABU0JF50</accession>
<keyword evidence="3" id="KW-1185">Reference proteome</keyword>